<comment type="subunit">
    <text evidence="4">Homotrimer.</text>
</comment>
<comment type="catalytic activity">
    <reaction evidence="1">
        <text>2-dehydro-3-deoxy-6-phospho-D-gluconate = D-glyceraldehyde 3-phosphate + pyruvate</text>
        <dbReference type="Rhea" id="RHEA:17089"/>
        <dbReference type="ChEBI" id="CHEBI:15361"/>
        <dbReference type="ChEBI" id="CHEBI:57569"/>
        <dbReference type="ChEBI" id="CHEBI:59776"/>
        <dbReference type="EC" id="4.1.2.14"/>
    </reaction>
</comment>
<organism evidence="9 10">
    <name type="scientific">Lysinibacter cavernae</name>
    <dbReference type="NCBI Taxonomy" id="1640652"/>
    <lineage>
        <taxon>Bacteria</taxon>
        <taxon>Bacillati</taxon>
        <taxon>Actinomycetota</taxon>
        <taxon>Actinomycetes</taxon>
        <taxon>Micrococcales</taxon>
        <taxon>Microbacteriaceae</taxon>
        <taxon>Lysinibacter</taxon>
    </lineage>
</organism>
<dbReference type="Gene3D" id="3.20.20.70">
    <property type="entry name" value="Aldolase class I"/>
    <property type="match status" value="1"/>
</dbReference>
<dbReference type="PANTHER" id="PTHR30246:SF1">
    <property type="entry name" value="2-DEHYDRO-3-DEOXY-6-PHOSPHOGALACTONATE ALDOLASE-RELATED"/>
    <property type="match status" value="1"/>
</dbReference>
<evidence type="ECO:0000256" key="4">
    <source>
        <dbReference type="ARBA" id="ARBA00011233"/>
    </source>
</evidence>
<evidence type="ECO:0000256" key="5">
    <source>
        <dbReference type="ARBA" id="ARBA00013063"/>
    </source>
</evidence>
<dbReference type="GO" id="GO:0008675">
    <property type="term" value="F:2-dehydro-3-deoxy-phosphogluconate aldolase activity"/>
    <property type="evidence" value="ECO:0007669"/>
    <property type="project" value="UniProtKB-EC"/>
</dbReference>
<evidence type="ECO:0000313" key="10">
    <source>
        <dbReference type="Proteomes" id="UP000541033"/>
    </source>
</evidence>
<comment type="caution">
    <text evidence="9">The sequence shown here is derived from an EMBL/GenBank/DDBJ whole genome shotgun (WGS) entry which is preliminary data.</text>
</comment>
<reference evidence="9 10" key="1">
    <citation type="submission" date="2020-02" db="EMBL/GenBank/DDBJ databases">
        <title>Sequencing the genomes of 1000 actinobacteria strains.</title>
        <authorList>
            <person name="Klenk H.-P."/>
        </authorList>
    </citation>
    <scope>NUCLEOTIDE SEQUENCE [LARGE SCALE GENOMIC DNA]</scope>
    <source>
        <strain evidence="9 10">DSM 27960</strain>
    </source>
</reference>
<dbReference type="PROSITE" id="PS00160">
    <property type="entry name" value="ALDOLASE_KDPG_KHG_2"/>
    <property type="match status" value="1"/>
</dbReference>
<gene>
    <name evidence="9" type="ORF">FHX76_001460</name>
</gene>
<keyword evidence="6 9" id="KW-0456">Lyase</keyword>
<dbReference type="PANTHER" id="PTHR30246">
    <property type="entry name" value="2-KETO-3-DEOXY-6-PHOSPHOGLUCONATE ALDOLASE"/>
    <property type="match status" value="1"/>
</dbReference>
<evidence type="ECO:0000313" key="9">
    <source>
        <dbReference type="EMBL" id="NIH53592.1"/>
    </source>
</evidence>
<evidence type="ECO:0000256" key="2">
    <source>
        <dbReference type="ARBA" id="ARBA00004736"/>
    </source>
</evidence>
<accession>A0A7X5R151</accession>
<evidence type="ECO:0000256" key="3">
    <source>
        <dbReference type="ARBA" id="ARBA00006906"/>
    </source>
</evidence>
<dbReference type="Pfam" id="PF01081">
    <property type="entry name" value="Aldolase"/>
    <property type="match status" value="1"/>
</dbReference>
<dbReference type="InterPro" id="IPR031338">
    <property type="entry name" value="KDPG/KHG_AS_2"/>
</dbReference>
<protein>
    <recommendedName>
        <fullName evidence="5">2-dehydro-3-deoxy-phosphogluconate aldolase</fullName>
        <ecNumber evidence="5">4.1.2.14</ecNumber>
    </recommendedName>
</protein>
<evidence type="ECO:0000256" key="7">
    <source>
        <dbReference type="ARBA" id="ARBA00023270"/>
    </source>
</evidence>
<evidence type="ECO:0000256" key="6">
    <source>
        <dbReference type="ARBA" id="ARBA00023239"/>
    </source>
</evidence>
<dbReference type="InterPro" id="IPR000887">
    <property type="entry name" value="Aldlse_KDPG_KHG"/>
</dbReference>
<dbReference type="RefSeq" id="WP_167149324.1">
    <property type="nucleotide sequence ID" value="NZ_JAAMOX010000001.1"/>
</dbReference>
<dbReference type="CDD" id="cd00452">
    <property type="entry name" value="KDPG_aldolase"/>
    <property type="match status" value="1"/>
</dbReference>
<dbReference type="EC" id="4.1.2.14" evidence="5"/>
<dbReference type="EMBL" id="JAAMOX010000001">
    <property type="protein sequence ID" value="NIH53592.1"/>
    <property type="molecule type" value="Genomic_DNA"/>
</dbReference>
<name>A0A7X5R151_9MICO</name>
<dbReference type="NCBIfam" id="TIGR01182">
    <property type="entry name" value="eda"/>
    <property type="match status" value="1"/>
</dbReference>
<comment type="pathway">
    <text evidence="2">Carbohydrate acid metabolism; 2-dehydro-3-deoxy-D-gluconate degradation; D-glyceraldehyde 3-phosphate and pyruvate from 2-dehydro-3-deoxy-D-gluconate: step 2/2.</text>
</comment>
<evidence type="ECO:0000256" key="8">
    <source>
        <dbReference type="ARBA" id="ARBA00023277"/>
    </source>
</evidence>
<evidence type="ECO:0000256" key="1">
    <source>
        <dbReference type="ARBA" id="ARBA00000654"/>
    </source>
</evidence>
<proteinExistence type="inferred from homology"/>
<keyword evidence="7" id="KW-0704">Schiff base</keyword>
<dbReference type="InterPro" id="IPR013785">
    <property type="entry name" value="Aldolase_TIM"/>
</dbReference>
<dbReference type="SUPFAM" id="SSF51569">
    <property type="entry name" value="Aldolase"/>
    <property type="match status" value="1"/>
</dbReference>
<dbReference type="InterPro" id="IPR031337">
    <property type="entry name" value="KDPG/KHG_AS_1"/>
</dbReference>
<keyword evidence="8" id="KW-0119">Carbohydrate metabolism</keyword>
<dbReference type="AlphaFoldDB" id="A0A7X5R151"/>
<comment type="similarity">
    <text evidence="3">Belongs to the KHG/KDPG aldolase family.</text>
</comment>
<dbReference type="PROSITE" id="PS00159">
    <property type="entry name" value="ALDOLASE_KDPG_KHG_1"/>
    <property type="match status" value="1"/>
</dbReference>
<sequence length="216" mass="22166">MTNSILNQLETIGVIPVVEIEHADHAVPLARALKAAGLPTMEVTLRTAAALEAIERISDNVDDFLVGAGTLLTEQNVSDAIAAGAAFGVSPGLDVPVATTAIEAGFPFVPGTITPSEVLAAVRLGFTKVKFFPAGQYGGASTLSALSSPLAATGVSFMPTGGVRLDNLGDYLGLSSVFAVGGTWIATKALITGEQFETIETNARQAAEAVATIRRK</sequence>
<dbReference type="Proteomes" id="UP000541033">
    <property type="component" value="Unassembled WGS sequence"/>
</dbReference>
<keyword evidence="10" id="KW-1185">Reference proteome</keyword>